<comment type="caution">
    <text evidence="1">The sequence shown here is derived from an EMBL/GenBank/DDBJ whole genome shotgun (WGS) entry which is preliminary data.</text>
</comment>
<reference evidence="1" key="1">
    <citation type="submission" date="2022-10" db="EMBL/GenBank/DDBJ databases">
        <title>Genome Sequence of Xylaria curta.</title>
        <authorList>
            <person name="Buettner E."/>
        </authorList>
    </citation>
    <scope>NUCLEOTIDE SEQUENCE</scope>
    <source>
        <strain evidence="1">Babe10</strain>
    </source>
</reference>
<evidence type="ECO:0000313" key="1">
    <source>
        <dbReference type="EMBL" id="KAJ2990188.1"/>
    </source>
</evidence>
<dbReference type="Proteomes" id="UP001143856">
    <property type="component" value="Unassembled WGS sequence"/>
</dbReference>
<organism evidence="1 2">
    <name type="scientific">Xylaria curta</name>
    <dbReference type="NCBI Taxonomy" id="42375"/>
    <lineage>
        <taxon>Eukaryota</taxon>
        <taxon>Fungi</taxon>
        <taxon>Dikarya</taxon>
        <taxon>Ascomycota</taxon>
        <taxon>Pezizomycotina</taxon>
        <taxon>Sordariomycetes</taxon>
        <taxon>Xylariomycetidae</taxon>
        <taxon>Xylariales</taxon>
        <taxon>Xylariaceae</taxon>
        <taxon>Xylaria</taxon>
    </lineage>
</organism>
<protein>
    <submittedName>
        <fullName evidence="1">Uncharacterized protein</fullName>
    </submittedName>
</protein>
<proteinExistence type="predicted"/>
<keyword evidence="2" id="KW-1185">Reference proteome</keyword>
<evidence type="ECO:0000313" key="2">
    <source>
        <dbReference type="Proteomes" id="UP001143856"/>
    </source>
</evidence>
<name>A0ACC1PFC3_9PEZI</name>
<dbReference type="EMBL" id="JAPDGR010000444">
    <property type="protein sequence ID" value="KAJ2990188.1"/>
    <property type="molecule type" value="Genomic_DNA"/>
</dbReference>
<gene>
    <name evidence="1" type="ORF">NUW58_g3078</name>
</gene>
<sequence>MSKSTLALIAAASAGAGAAVTAAMYTLRSQSERKLDTASKPLSTTTTTVSTNATSAPVPIPSKQIFAPPNQQHGLSTSAPSGCNTWMSIRWEDSEGATTFTPRRVSVCPDCYHPFVTDVKSPDNPSAAEIVARKPLLNLGSPRAYELVLKSLINCIENHSNCLKPALDKCLPTRVIDCKNPMRPKLFVSKGKTSPYVALSYVWGEKQPYCTQTSNVKRYSTGGIDINVLGQTIRDGIDVTHRLGLRYLWVDALCIIQDSDEDKAKELVKMRNIYRDAYLTIIASSATAASAGFLQTRALAIEYAEHPCLPFYCRDGCVGSMFVYTQESPAMAYDAMKEPVNTRAWCFQERLLSPRKLVYASDTVQYHCQTALADVGNSISSKPIGEQLHDIMFRATDETNITACLSTWTSTDWESLHEIWRMVVSNYTRRSLSNQEDKLLAFAGVAEEFHRIWQERAGRYLAGVWEKRLPDDLLWTRTTRADASPAEDPVRPRLDRSFAPSWSWASVDGHVLPDNTDLNDLDNAGCEVVQCNIALRDTKLPYGHVATASLQLRAVTVPTPWVIFPDVGPETYLSLYMPTDLLRSRMGVADQNSVPIVGTISKENDEGEWSTREVMLDIDRLNGGLLAFDSDMEADSTLLYFMGDISIFFDSSERFPSSQVSAMVVRRFGGGSDLGAKGLLLADAGGGRFRRIAYWLSLMQQVRRGDVECKDPVSPWFDSSQSGVGTRTLELI</sequence>
<accession>A0ACC1PFC3</accession>